<dbReference type="Gene3D" id="3.30.40.220">
    <property type="match status" value="1"/>
</dbReference>
<protein>
    <submittedName>
        <fullName evidence="1">Uncharacterized protein</fullName>
    </submittedName>
</protein>
<name>A0A1U7DMA2_9RHOB</name>
<evidence type="ECO:0000313" key="2">
    <source>
        <dbReference type="Proteomes" id="UP000187266"/>
    </source>
</evidence>
<keyword evidence="2" id="KW-1185">Reference proteome</keyword>
<organism evidence="1 2">
    <name type="scientific">Brevirhabdus pacifica</name>
    <dbReference type="NCBI Taxonomy" id="1267768"/>
    <lineage>
        <taxon>Bacteria</taxon>
        <taxon>Pseudomonadati</taxon>
        <taxon>Pseudomonadota</taxon>
        <taxon>Alphaproteobacteria</taxon>
        <taxon>Rhodobacterales</taxon>
        <taxon>Paracoccaceae</taxon>
        <taxon>Brevirhabdus</taxon>
    </lineage>
</organism>
<sequence>MKQAANGELKASGKVNDRHLGAREKSIADIKYSVNKTVFNSNGQVVPRTVKDKELRMTDAELDKRIRDLLEIQGNRCAITGLPFQFQGAHDDPNMLPSLDRIDSNGHYEASNVQLVCRFINFWKQAADDAEFRRLIMLVRDAESRPATSQ</sequence>
<proteinExistence type="predicted"/>
<gene>
    <name evidence="1" type="ORF">BV394_12060</name>
</gene>
<reference evidence="1 2" key="1">
    <citation type="submission" date="2017-01" db="EMBL/GenBank/DDBJ databases">
        <title>Genomic analysis of Xuhuaishuia manganoxidans DY6-4.</title>
        <authorList>
            <person name="Wang X."/>
        </authorList>
    </citation>
    <scope>NUCLEOTIDE SEQUENCE [LARGE SCALE GENOMIC DNA]</scope>
    <source>
        <strain evidence="1 2">DY6-4</strain>
    </source>
</reference>
<accession>A0A1U7DMA2</accession>
<dbReference type="EMBL" id="CP019124">
    <property type="protein sequence ID" value="APX91134.1"/>
    <property type="molecule type" value="Genomic_DNA"/>
</dbReference>
<dbReference type="OrthoDB" id="7340968at2"/>
<dbReference type="AlphaFoldDB" id="A0A1U7DMA2"/>
<evidence type="ECO:0000313" key="1">
    <source>
        <dbReference type="EMBL" id="APX91134.1"/>
    </source>
</evidence>
<dbReference type="Proteomes" id="UP000187266">
    <property type="component" value="Chromosome"/>
</dbReference>
<dbReference type="STRING" id="1267768.BV394_12060"/>